<dbReference type="Pfam" id="PF00170">
    <property type="entry name" value="bZIP_1"/>
    <property type="match status" value="1"/>
</dbReference>
<dbReference type="GO" id="GO:0003677">
    <property type="term" value="F:DNA binding"/>
    <property type="evidence" value="ECO:0007669"/>
    <property type="project" value="UniProtKB-KW"/>
</dbReference>
<reference evidence="10 11" key="1">
    <citation type="journal article" date="2016" name="Proc. Natl. Acad. Sci. U.S.A.">
        <title>Comparative genomics of biotechnologically important yeasts.</title>
        <authorList>
            <person name="Riley R."/>
            <person name="Haridas S."/>
            <person name="Wolfe K.H."/>
            <person name="Lopes M.R."/>
            <person name="Hittinger C.T."/>
            <person name="Goeker M."/>
            <person name="Salamov A.A."/>
            <person name="Wisecaver J.H."/>
            <person name="Long T.M."/>
            <person name="Calvey C.H."/>
            <person name="Aerts A.L."/>
            <person name="Barry K.W."/>
            <person name="Choi C."/>
            <person name="Clum A."/>
            <person name="Coughlan A.Y."/>
            <person name="Deshpande S."/>
            <person name="Douglass A.P."/>
            <person name="Hanson S.J."/>
            <person name="Klenk H.-P."/>
            <person name="LaButti K.M."/>
            <person name="Lapidus A."/>
            <person name="Lindquist E.A."/>
            <person name="Lipzen A.M."/>
            <person name="Meier-Kolthoff J.P."/>
            <person name="Ohm R.A."/>
            <person name="Otillar R.P."/>
            <person name="Pangilinan J.L."/>
            <person name="Peng Y."/>
            <person name="Rokas A."/>
            <person name="Rosa C.A."/>
            <person name="Scheuner C."/>
            <person name="Sibirny A.A."/>
            <person name="Slot J.C."/>
            <person name="Stielow J.B."/>
            <person name="Sun H."/>
            <person name="Kurtzman C.P."/>
            <person name="Blackwell M."/>
            <person name="Grigoriev I.V."/>
            <person name="Jeffries T.W."/>
        </authorList>
    </citation>
    <scope>NUCLEOTIDE SEQUENCE [LARGE SCALE GENOMIC DNA]</scope>
    <source>
        <strain evidence="10 11">DSM 6958</strain>
    </source>
</reference>
<feature type="compositionally biased region" description="Polar residues" evidence="8">
    <location>
        <begin position="118"/>
        <end position="146"/>
    </location>
</feature>
<feature type="region of interest" description="Disordered" evidence="8">
    <location>
        <begin position="501"/>
        <end position="538"/>
    </location>
</feature>
<proteinExistence type="inferred from homology"/>
<keyword evidence="5" id="KW-0804">Transcription</keyword>
<keyword evidence="6" id="KW-0539">Nucleus</keyword>
<evidence type="ECO:0000256" key="2">
    <source>
        <dbReference type="ARBA" id="ARBA00007163"/>
    </source>
</evidence>
<dbReference type="PROSITE" id="PS50217">
    <property type="entry name" value="BZIP"/>
    <property type="match status" value="1"/>
</dbReference>
<gene>
    <name evidence="10" type="ORF">NADFUDRAFT_45603</name>
</gene>
<evidence type="ECO:0000256" key="5">
    <source>
        <dbReference type="ARBA" id="ARBA00023163"/>
    </source>
</evidence>
<dbReference type="Proteomes" id="UP000095009">
    <property type="component" value="Unassembled WGS sequence"/>
</dbReference>
<dbReference type="PANTHER" id="PTHR19304">
    <property type="entry name" value="CYCLIC-AMP RESPONSE ELEMENT BINDING PROTEIN"/>
    <property type="match status" value="1"/>
</dbReference>
<evidence type="ECO:0000256" key="7">
    <source>
        <dbReference type="SAM" id="Coils"/>
    </source>
</evidence>
<feature type="domain" description="BZIP" evidence="9">
    <location>
        <begin position="591"/>
        <end position="654"/>
    </location>
</feature>
<dbReference type="InterPro" id="IPR046347">
    <property type="entry name" value="bZIP_sf"/>
</dbReference>
<feature type="region of interest" description="Disordered" evidence="8">
    <location>
        <begin position="1"/>
        <end position="43"/>
    </location>
</feature>
<keyword evidence="3" id="KW-0805">Transcription regulation</keyword>
<protein>
    <recommendedName>
        <fullName evidence="9">BZIP domain-containing protein</fullName>
    </recommendedName>
</protein>
<evidence type="ECO:0000256" key="8">
    <source>
        <dbReference type="SAM" id="MobiDB-lite"/>
    </source>
</evidence>
<dbReference type="InterPro" id="IPR021755">
    <property type="entry name" value="TF_Aft1_HRA"/>
</dbReference>
<accession>A0A1E3PRQ7</accession>
<feature type="compositionally biased region" description="Low complexity" evidence="8">
    <location>
        <begin position="177"/>
        <end position="204"/>
    </location>
</feature>
<dbReference type="GO" id="GO:0005634">
    <property type="term" value="C:nucleus"/>
    <property type="evidence" value="ECO:0007669"/>
    <property type="project" value="UniProtKB-SubCell"/>
</dbReference>
<dbReference type="AlphaFoldDB" id="A0A1E3PRQ7"/>
<dbReference type="GO" id="GO:0006357">
    <property type="term" value="P:regulation of transcription by RNA polymerase II"/>
    <property type="evidence" value="ECO:0007669"/>
    <property type="project" value="UniProtKB-ARBA"/>
</dbReference>
<organism evidence="10 11">
    <name type="scientific">Nadsonia fulvescens var. elongata DSM 6958</name>
    <dbReference type="NCBI Taxonomy" id="857566"/>
    <lineage>
        <taxon>Eukaryota</taxon>
        <taxon>Fungi</taxon>
        <taxon>Dikarya</taxon>
        <taxon>Ascomycota</taxon>
        <taxon>Saccharomycotina</taxon>
        <taxon>Dipodascomycetes</taxon>
        <taxon>Dipodascales</taxon>
        <taxon>Dipodascales incertae sedis</taxon>
        <taxon>Nadsonia</taxon>
    </lineage>
</organism>
<dbReference type="PRINTS" id="PR00043">
    <property type="entry name" value="LEUZIPPRJUN"/>
</dbReference>
<feature type="compositionally biased region" description="Low complexity" evidence="8">
    <location>
        <begin position="147"/>
        <end position="161"/>
    </location>
</feature>
<name>A0A1E3PRQ7_9ASCO</name>
<dbReference type="InterPro" id="IPR051027">
    <property type="entry name" value="bZIP_transcription_factors"/>
</dbReference>
<dbReference type="OrthoDB" id="295274at2759"/>
<feature type="region of interest" description="Disordered" evidence="8">
    <location>
        <begin position="112"/>
        <end position="238"/>
    </location>
</feature>
<dbReference type="InterPro" id="IPR002112">
    <property type="entry name" value="Leuzip_Jun"/>
</dbReference>
<evidence type="ECO:0000256" key="6">
    <source>
        <dbReference type="ARBA" id="ARBA00023242"/>
    </source>
</evidence>
<keyword evidence="4" id="KW-0238">DNA-binding</keyword>
<keyword evidence="7" id="KW-0175">Coiled coil</keyword>
<sequence>MTEFTAPAFTKGPATGGAHGRVHGGSADGNDISNNFASMDKDDTSEKIATSVNASNSNIASASNKSPITVNTGLNSTSTSTSSSTSNLSQLQQPAIKSNFDLELNPFEQSFGLGKTGGIQTRNNNSNPEPYAATTDSKPTSPMANMTLTPGGRRLLPPLSSMTTPNSLITSSHHYHSSSNSLHPMANQSSGSSSVSLRSGPLSPAMLPGPHPPSVLSNTNLVNTNNNPGSNSSSTTTNNSFASLVSSLRSRDLSLSESGIRSGLTPGNSNDMFAPNGTASPSSALFAFPADTNSLEPASPSLASLLNVTSGPSHPSNSSSANINGINSINAKSLPHNHYQVLKPRGNSTQLILNDSANAAANGLFMLSQGQTTPEIGSTPTSASVPTLATTSTPGNVDSNSTSEGTHNEPTIKPKEIAKNNYNSLRAMNASFENGGGAGSVKRDKDSTGLTSIKSDTEINRNKRKSSPSANTVAIASVPMTESTSAVAAATTAAVAAINPMNPSAMGSKMTPGTDTTKSKAVKKPAATSKGTSNKKPRVVDKIKQMDDRMGDRYGGFDEDNFDNTNDDANSDANQMVVSEKDGTKRPMTEEEKRKNFLERNRLAALKCRQRKKQWLKSLQDKVEHFSNENEDLKNQVKFLTNQVDQLRNLLSQTQAHEQAQVQAQMQSQPLHNKTNNMIPMNSQIDDNVMLSNVTGPLVVVPQGPSLSSMNTMIPHTNVNNNGIGNNTSVSQLIQQPNPAVMNAGVPNRNNLQVNMTNGNVNEFVTVPGWHNM</sequence>
<dbReference type="Gene3D" id="1.20.5.170">
    <property type="match status" value="1"/>
</dbReference>
<evidence type="ECO:0000313" key="10">
    <source>
        <dbReference type="EMBL" id="ODQ67517.1"/>
    </source>
</evidence>
<evidence type="ECO:0000256" key="3">
    <source>
        <dbReference type="ARBA" id="ARBA00023015"/>
    </source>
</evidence>
<comment type="subcellular location">
    <subcellularLocation>
        <location evidence="1">Nucleus</location>
    </subcellularLocation>
</comment>
<dbReference type="EMBL" id="KV454407">
    <property type="protein sequence ID" value="ODQ67517.1"/>
    <property type="molecule type" value="Genomic_DNA"/>
</dbReference>
<evidence type="ECO:0000259" key="9">
    <source>
        <dbReference type="PROSITE" id="PS50217"/>
    </source>
</evidence>
<dbReference type="CDD" id="cd14687">
    <property type="entry name" value="bZIP_ATF2"/>
    <property type="match status" value="1"/>
</dbReference>
<feature type="coiled-coil region" evidence="7">
    <location>
        <begin position="616"/>
        <end position="657"/>
    </location>
</feature>
<feature type="compositionally biased region" description="Low complexity" evidence="8">
    <location>
        <begin position="214"/>
        <end position="238"/>
    </location>
</feature>
<feature type="region of interest" description="Disordered" evidence="8">
    <location>
        <begin position="374"/>
        <end position="416"/>
    </location>
</feature>
<feature type="compositionally biased region" description="Basic and acidic residues" evidence="8">
    <location>
        <begin position="406"/>
        <end position="416"/>
    </location>
</feature>
<dbReference type="InterPro" id="IPR004827">
    <property type="entry name" value="bZIP"/>
</dbReference>
<dbReference type="SUPFAM" id="SSF57959">
    <property type="entry name" value="Leucine zipper domain"/>
    <property type="match status" value="1"/>
</dbReference>
<evidence type="ECO:0000256" key="4">
    <source>
        <dbReference type="ARBA" id="ARBA00023125"/>
    </source>
</evidence>
<evidence type="ECO:0000313" key="11">
    <source>
        <dbReference type="Proteomes" id="UP000095009"/>
    </source>
</evidence>
<feature type="region of interest" description="Disordered" evidence="8">
    <location>
        <begin position="429"/>
        <end position="471"/>
    </location>
</feature>
<dbReference type="SMART" id="SM00338">
    <property type="entry name" value="BRLZ"/>
    <property type="match status" value="1"/>
</dbReference>
<dbReference type="GO" id="GO:0003700">
    <property type="term" value="F:DNA-binding transcription factor activity"/>
    <property type="evidence" value="ECO:0007669"/>
    <property type="project" value="InterPro"/>
</dbReference>
<dbReference type="STRING" id="857566.A0A1E3PRQ7"/>
<dbReference type="FunFam" id="1.20.5.170:FF:000053">
    <property type="entry name" value="BZIP transcription factor AtfA"/>
    <property type="match status" value="1"/>
</dbReference>
<feature type="compositionally biased region" description="Polar residues" evidence="8">
    <location>
        <begin position="374"/>
        <end position="405"/>
    </location>
</feature>
<evidence type="ECO:0000256" key="1">
    <source>
        <dbReference type="ARBA" id="ARBA00004123"/>
    </source>
</evidence>
<comment type="similarity">
    <text evidence="2">Belongs to the bZIP family.</text>
</comment>
<keyword evidence="11" id="KW-1185">Reference proteome</keyword>
<dbReference type="Pfam" id="PF11786">
    <property type="entry name" value="Aft1_HRA"/>
    <property type="match status" value="1"/>
</dbReference>
<feature type="region of interest" description="Disordered" evidence="8">
    <location>
        <begin position="58"/>
        <end position="90"/>
    </location>
</feature>